<dbReference type="InterPro" id="IPR051474">
    <property type="entry name" value="Anti-sigma-K/W_factor"/>
</dbReference>
<evidence type="ECO:0000313" key="3">
    <source>
        <dbReference type="EMBL" id="NAS11625.1"/>
    </source>
</evidence>
<dbReference type="PANTHER" id="PTHR37461:SF1">
    <property type="entry name" value="ANTI-SIGMA-K FACTOR RSKA"/>
    <property type="match status" value="1"/>
</dbReference>
<dbReference type="Proteomes" id="UP000475249">
    <property type="component" value="Unassembled WGS sequence"/>
</dbReference>
<dbReference type="InterPro" id="IPR018764">
    <property type="entry name" value="RskA_C"/>
</dbReference>
<comment type="caution">
    <text evidence="3">The sequence shown here is derived from an EMBL/GenBank/DDBJ whole genome shotgun (WGS) entry which is preliminary data.</text>
</comment>
<keyword evidence="1" id="KW-0472">Membrane</keyword>
<dbReference type="GO" id="GO:0016989">
    <property type="term" value="F:sigma factor antagonist activity"/>
    <property type="evidence" value="ECO:0007669"/>
    <property type="project" value="TreeGrafter"/>
</dbReference>
<sequence>MDIEKYIASGILELYVAGELSEEENMEVFRNAQLYPKIKEEIQAIEASVLALSKTVTPNIARKKGFDDLKVRIGQRRDTTVVQLPRPKRNWSARIGWAAAVLLGAGLSWFFYENSRLQSEFDVIYKENTVLRQEIFEARSSLNSTEEIMNAFRDKDVIFTPLEGQEVAPSSYARVYWSKNEQKVYIDALGLPEPPEGKVYQVWSLTLNPLSPTSIGILDSFASDGDKIFELSNPNESQAFGITLEPEGGSDTPTMEQLYTLGQLEAS</sequence>
<feature type="transmembrane region" description="Helical" evidence="1">
    <location>
        <begin position="95"/>
        <end position="112"/>
    </location>
</feature>
<keyword evidence="4" id="KW-1185">Reference proteome</keyword>
<evidence type="ECO:0000259" key="2">
    <source>
        <dbReference type="Pfam" id="PF10099"/>
    </source>
</evidence>
<evidence type="ECO:0000313" key="4">
    <source>
        <dbReference type="Proteomes" id="UP000475249"/>
    </source>
</evidence>
<dbReference type="GO" id="GO:0006417">
    <property type="term" value="P:regulation of translation"/>
    <property type="evidence" value="ECO:0007669"/>
    <property type="project" value="TreeGrafter"/>
</dbReference>
<reference evidence="3 4" key="1">
    <citation type="submission" date="2020-01" db="EMBL/GenBank/DDBJ databases">
        <title>Bacteria diversity of Porities sp.</title>
        <authorList>
            <person name="Wang G."/>
        </authorList>
    </citation>
    <scope>NUCLEOTIDE SEQUENCE [LARGE SCALE GENOMIC DNA]</scope>
    <source>
        <strain evidence="3 4">R33</strain>
    </source>
</reference>
<dbReference type="RefSeq" id="WP_161434640.1">
    <property type="nucleotide sequence ID" value="NZ_WXYO01000002.1"/>
</dbReference>
<accession>A0A6L9EA28</accession>
<organism evidence="3 4">
    <name type="scientific">Poritiphilus flavus</name>
    <dbReference type="NCBI Taxonomy" id="2697053"/>
    <lineage>
        <taxon>Bacteria</taxon>
        <taxon>Pseudomonadati</taxon>
        <taxon>Bacteroidota</taxon>
        <taxon>Flavobacteriia</taxon>
        <taxon>Flavobacteriales</taxon>
        <taxon>Flavobacteriaceae</taxon>
        <taxon>Poritiphilus</taxon>
    </lineage>
</organism>
<dbReference type="Pfam" id="PF10099">
    <property type="entry name" value="RskA_C"/>
    <property type="match status" value="1"/>
</dbReference>
<evidence type="ECO:0000256" key="1">
    <source>
        <dbReference type="SAM" id="Phobius"/>
    </source>
</evidence>
<dbReference type="EMBL" id="WXYO01000002">
    <property type="protein sequence ID" value="NAS11625.1"/>
    <property type="molecule type" value="Genomic_DNA"/>
</dbReference>
<name>A0A6L9EA28_9FLAO</name>
<dbReference type="AlphaFoldDB" id="A0A6L9EA28"/>
<gene>
    <name evidence="3" type="ORF">GTQ38_06405</name>
</gene>
<keyword evidence="1" id="KW-1133">Transmembrane helix</keyword>
<feature type="domain" description="Anti-sigma K factor RskA C-terminal" evidence="2">
    <location>
        <begin position="98"/>
        <end position="254"/>
    </location>
</feature>
<dbReference type="PANTHER" id="PTHR37461">
    <property type="entry name" value="ANTI-SIGMA-K FACTOR RSKA"/>
    <property type="match status" value="1"/>
</dbReference>
<keyword evidence="1" id="KW-0812">Transmembrane</keyword>
<protein>
    <submittedName>
        <fullName evidence="3">Anti-sigma factor</fullName>
    </submittedName>
</protein>
<dbReference type="GO" id="GO:0005886">
    <property type="term" value="C:plasma membrane"/>
    <property type="evidence" value="ECO:0007669"/>
    <property type="project" value="InterPro"/>
</dbReference>
<proteinExistence type="predicted"/>